<organism evidence="2">
    <name type="scientific">uncultured Acidimicrobiales bacterium</name>
    <dbReference type="NCBI Taxonomy" id="310071"/>
    <lineage>
        <taxon>Bacteria</taxon>
        <taxon>Bacillati</taxon>
        <taxon>Actinomycetota</taxon>
        <taxon>Acidimicrobiia</taxon>
        <taxon>Acidimicrobiales</taxon>
        <taxon>environmental samples</taxon>
    </lineage>
</organism>
<dbReference type="EMBL" id="CADCTB010000097">
    <property type="protein sequence ID" value="CAA9238072.1"/>
    <property type="molecule type" value="Genomic_DNA"/>
</dbReference>
<gene>
    <name evidence="2" type="ORF">AVDCRST_MAG10-1457</name>
</gene>
<dbReference type="AlphaFoldDB" id="A0A6J4HZ85"/>
<proteinExistence type="predicted"/>
<feature type="region of interest" description="Disordered" evidence="1">
    <location>
        <begin position="409"/>
        <end position="431"/>
    </location>
</feature>
<dbReference type="InterPro" id="IPR027417">
    <property type="entry name" value="P-loop_NTPase"/>
</dbReference>
<evidence type="ECO:0000256" key="1">
    <source>
        <dbReference type="SAM" id="MobiDB-lite"/>
    </source>
</evidence>
<evidence type="ECO:0008006" key="3">
    <source>
        <dbReference type="Google" id="ProtNLM"/>
    </source>
</evidence>
<sequence>MAAERFVVLGLAPARSLWFRSVGLWANSGALPAEFVRCISAEEVRARLGSGRAFSALIADAGLPAVDRDLVAAAGAAGCAVLVVDDGRATRDWLELGAARVLAPSFGRDELVAALTSCAHPVRRGDADPSDLLSRPAPVAWRGAVAAVTGSGGTGVSTAAIALAQTLADDVRHGGMVLLADLRLRAEHAVLHDAGDVLPCVQELVEAHRSGQPTADDVRSLAFAVPQRRYHVLLGLRRARHWPAIRPQAFEAAFDSLRRAWGVVVCDIDADLEGEAEAGSIDIEERNVMARTAAAQADVVFAVGLPELKAVHSLVRVLDDLITFGTDPARIVPVINRAPRSARARAGLAAVLADLTGPFAGGRLMNPIHLPERSNVEADLHDGARLPTALGAPLAGAFKALLDRPRLEPVSASPEPVRPGSLGQWTEEALG</sequence>
<name>A0A6J4HZ85_9ACTN</name>
<dbReference type="SUPFAM" id="SSF52540">
    <property type="entry name" value="P-loop containing nucleoside triphosphate hydrolases"/>
    <property type="match status" value="1"/>
</dbReference>
<protein>
    <recommendedName>
        <fullName evidence="3">CobQ/CobB/MinD/ParA nucleotide binding domain-containing protein</fullName>
    </recommendedName>
</protein>
<accession>A0A6J4HZ85</accession>
<evidence type="ECO:0000313" key="2">
    <source>
        <dbReference type="EMBL" id="CAA9238072.1"/>
    </source>
</evidence>
<reference evidence="2" key="1">
    <citation type="submission" date="2020-02" db="EMBL/GenBank/DDBJ databases">
        <authorList>
            <person name="Meier V. D."/>
        </authorList>
    </citation>
    <scope>NUCLEOTIDE SEQUENCE</scope>
    <source>
        <strain evidence="2">AVDCRST_MAG10</strain>
    </source>
</reference>
<dbReference type="Gene3D" id="3.40.50.300">
    <property type="entry name" value="P-loop containing nucleotide triphosphate hydrolases"/>
    <property type="match status" value="1"/>
</dbReference>